<dbReference type="InterPro" id="IPR036322">
    <property type="entry name" value="WD40_repeat_dom_sf"/>
</dbReference>
<dbReference type="GO" id="GO:0080008">
    <property type="term" value="C:Cul4-RING E3 ubiquitin ligase complex"/>
    <property type="evidence" value="ECO:0007669"/>
    <property type="project" value="TreeGrafter"/>
</dbReference>
<dbReference type="AlphaFoldDB" id="A0A0H5FRV5"/>
<dbReference type="GO" id="GO:0045717">
    <property type="term" value="P:negative regulation of fatty acid biosynthetic process"/>
    <property type="evidence" value="ECO:0007669"/>
    <property type="project" value="TreeGrafter"/>
</dbReference>
<keyword evidence="2" id="KW-0677">Repeat</keyword>
<dbReference type="Gene3D" id="2.130.10.10">
    <property type="entry name" value="YVTN repeat-like/Quinoprotein amine dehydrogenase"/>
    <property type="match status" value="2"/>
</dbReference>
<reference evidence="4" key="1">
    <citation type="submission" date="2015-06" db="EMBL/GenBank/DDBJ databases">
        <title>Genetic Architecture Underlying Mating-Type Determination in the Yeast Leucosporidium scottii and the Evolution of Mating Systems in Basidiomycetes.</title>
        <authorList>
            <person name="Maia T.M."/>
            <person name="Lopes S."/>
            <person name="Almeida J.M.G.C.F."/>
            <person name="Rosa L.H."/>
            <person name="Sampaio J.P."/>
            <person name="Goncalves P."/>
            <person name="Coelho M.A."/>
        </authorList>
    </citation>
    <scope>NUCLEOTIDE SEQUENCE</scope>
</reference>
<proteinExistence type="predicted"/>
<dbReference type="InterPro" id="IPR045151">
    <property type="entry name" value="DCAF8"/>
</dbReference>
<accession>A0A0H5FRV5</accession>
<feature type="region of interest" description="Disordered" evidence="3">
    <location>
        <begin position="386"/>
        <end position="413"/>
    </location>
</feature>
<dbReference type="PANTHER" id="PTHR15574">
    <property type="entry name" value="WD REPEAT DOMAIN-CONTAINING FAMILY"/>
    <property type="match status" value="1"/>
</dbReference>
<feature type="compositionally biased region" description="Pro residues" evidence="3">
    <location>
        <begin position="386"/>
        <end position="397"/>
    </location>
</feature>
<dbReference type="GO" id="GO:0005737">
    <property type="term" value="C:cytoplasm"/>
    <property type="evidence" value="ECO:0007669"/>
    <property type="project" value="TreeGrafter"/>
</dbReference>
<evidence type="ECO:0000313" key="4">
    <source>
        <dbReference type="EMBL" id="CRX79067.1"/>
    </source>
</evidence>
<dbReference type="SUPFAM" id="SSF50978">
    <property type="entry name" value="WD40 repeat-like"/>
    <property type="match status" value="1"/>
</dbReference>
<dbReference type="PANTHER" id="PTHR15574:SF43">
    <property type="entry name" value="DDB1- AND CUL4-ASSOCIATED FACTOR 5"/>
    <property type="match status" value="1"/>
</dbReference>
<sequence length="512" mass="55906">MTRSFSFGRFWGIWEANVFSISFDCDNRKLFSTGADATILMHDLETAASSSTGASGAPTDVWIDHDDSVHAVRCHPTDPHLFMTASEDGTVLSFDTRTEGRAVGILAERTEMNDVVYHPLQPTQFATADGDGRVLLHDSRMAFGDSAAEGQLASEAAVLKASRSAVATLSCLITLFVLTFLPLQYCTNLLKPLAPAEPNPLLPDTEITTFLPAAPSSSSITFSPEGNLLCATMSQFFPTLYELSSPEPLATFSSPRTESTGYRNTTTTKHGSFGGSGDNLWYAAGSDDFNAYVWEVPSLEAMKEGRRAPGDQAKDWFTGDVADVAFDTRTESFPDFTIPVSLSTPSHILSTHRSIVNTALFHPSLPLLFTSGIEKMVVVHSPTPFSTPSPPFIPPKPRPNKAGLDTRDEDEEERLGLGEDTAALEYFDALLEDNDGREDALWRDGHGRGWMGEDEDDEEEEEADMRHAYMDSLGSDDEHWSDVEQDSDSGLDDAELAELMGFGRSIGRRARG</sequence>
<organism evidence="4">
    <name type="scientific">Leucosporidium scottii</name>
    <dbReference type="NCBI Taxonomy" id="5278"/>
    <lineage>
        <taxon>Eukaryota</taxon>
        <taxon>Fungi</taxon>
        <taxon>Dikarya</taxon>
        <taxon>Basidiomycota</taxon>
        <taxon>Pucciniomycotina</taxon>
        <taxon>Microbotryomycetes</taxon>
        <taxon>Leucosporidiales</taxon>
        <taxon>Leucosporidium</taxon>
    </lineage>
</organism>
<evidence type="ECO:0000256" key="1">
    <source>
        <dbReference type="ARBA" id="ARBA00022574"/>
    </source>
</evidence>
<dbReference type="Pfam" id="PF00400">
    <property type="entry name" value="WD40"/>
    <property type="match status" value="1"/>
</dbReference>
<keyword evidence="1" id="KW-0853">WD repeat</keyword>
<feature type="region of interest" description="Disordered" evidence="3">
    <location>
        <begin position="473"/>
        <end position="494"/>
    </location>
</feature>
<dbReference type="SMART" id="SM00320">
    <property type="entry name" value="WD40"/>
    <property type="match status" value="5"/>
</dbReference>
<feature type="compositionally biased region" description="Acidic residues" evidence="3">
    <location>
        <begin position="483"/>
        <end position="494"/>
    </location>
</feature>
<gene>
    <name evidence="4" type="ORF">ls5930a1_00092</name>
</gene>
<dbReference type="InterPro" id="IPR015943">
    <property type="entry name" value="WD40/YVTN_repeat-like_dom_sf"/>
</dbReference>
<protein>
    <submittedName>
        <fullName evidence="4">Uncharacterized protein</fullName>
    </submittedName>
</protein>
<evidence type="ECO:0000256" key="3">
    <source>
        <dbReference type="SAM" id="MobiDB-lite"/>
    </source>
</evidence>
<dbReference type="InterPro" id="IPR001680">
    <property type="entry name" value="WD40_rpt"/>
</dbReference>
<dbReference type="EMBL" id="LN868507">
    <property type="protein sequence ID" value="CRX79067.1"/>
    <property type="molecule type" value="Genomic_DNA"/>
</dbReference>
<evidence type="ECO:0000256" key="2">
    <source>
        <dbReference type="ARBA" id="ARBA00022737"/>
    </source>
</evidence>
<name>A0A0H5FRV5_9BASI</name>